<keyword evidence="5" id="KW-1185">Reference proteome</keyword>
<dbReference type="CDD" id="cd23767">
    <property type="entry name" value="IQCD"/>
    <property type="match status" value="1"/>
</dbReference>
<feature type="domain" description="DUF4005" evidence="3">
    <location>
        <begin position="228"/>
        <end position="290"/>
    </location>
</feature>
<protein>
    <recommendedName>
        <fullName evidence="3">DUF4005 domain-containing protein</fullName>
    </recommendedName>
</protein>
<dbReference type="Proteomes" id="UP001396334">
    <property type="component" value="Unassembled WGS sequence"/>
</dbReference>
<sequence length="325" mass="36690">MVSSNGRANKAGFKCSNCNSCQAAADVFRLTAASKPCHHSTAMDRNLAALKIQSAFRVHLAKKALRALKGLVKLQAVRRQSMINRKCLPSVTKEKSTSSPRLICQESKRKRILMHKDELPEDIKYEWNGQKSWNDSVLSKDDIEAKLLRSKKAMANRERMKKYWERINTHMLDEFVHVKETGRSSFVDSEANAEANQRERVMISKPNMPSLEVHGPPHVRFRNVKKQDTSNGITSPFPCPRRSFCSWQQGPAGDEGSIPNSPAFPTYMAATESAKAKIRSMSTPRQRASFLDSCFDCSVPSKRCTYNGEPFNIKEKSSLTMNPLY</sequence>
<accession>A0ABR2A3V0</accession>
<keyword evidence="1" id="KW-0112">Calmodulin-binding</keyword>
<evidence type="ECO:0000259" key="3">
    <source>
        <dbReference type="Pfam" id="PF13178"/>
    </source>
</evidence>
<name>A0ABR2A3V0_9ROSI</name>
<comment type="caution">
    <text evidence="4">The sequence shown here is derived from an EMBL/GenBank/DDBJ whole genome shotgun (WGS) entry which is preliminary data.</text>
</comment>
<dbReference type="InterPro" id="IPR025064">
    <property type="entry name" value="DUF4005"/>
</dbReference>
<dbReference type="PANTHER" id="PTHR32295:SF212">
    <property type="entry name" value="CALMODULIN BINDING PROTEIN-RELATED"/>
    <property type="match status" value="1"/>
</dbReference>
<dbReference type="Pfam" id="PF13178">
    <property type="entry name" value="DUF4005"/>
    <property type="match status" value="1"/>
</dbReference>
<dbReference type="PROSITE" id="PS50096">
    <property type="entry name" value="IQ"/>
    <property type="match status" value="1"/>
</dbReference>
<comment type="similarity">
    <text evidence="2">Belongs to the IQD family.</text>
</comment>
<reference evidence="4 5" key="1">
    <citation type="journal article" date="2024" name="G3 (Bethesda)">
        <title>Genome assembly of Hibiscus sabdariffa L. provides insights into metabolisms of medicinal natural products.</title>
        <authorList>
            <person name="Kim T."/>
        </authorList>
    </citation>
    <scope>NUCLEOTIDE SEQUENCE [LARGE SCALE GENOMIC DNA]</scope>
    <source>
        <strain evidence="4">TK-2024</strain>
        <tissue evidence="4">Old leaves</tissue>
    </source>
</reference>
<evidence type="ECO:0000256" key="1">
    <source>
        <dbReference type="ARBA" id="ARBA00022860"/>
    </source>
</evidence>
<dbReference type="EMBL" id="JBBPBN010000383">
    <property type="protein sequence ID" value="KAK8487719.1"/>
    <property type="molecule type" value="Genomic_DNA"/>
</dbReference>
<dbReference type="PANTHER" id="PTHR32295">
    <property type="entry name" value="IQ-DOMAIN 5-RELATED"/>
    <property type="match status" value="1"/>
</dbReference>
<evidence type="ECO:0000256" key="2">
    <source>
        <dbReference type="ARBA" id="ARBA00024341"/>
    </source>
</evidence>
<evidence type="ECO:0000313" key="4">
    <source>
        <dbReference type="EMBL" id="KAK8487719.1"/>
    </source>
</evidence>
<evidence type="ECO:0000313" key="5">
    <source>
        <dbReference type="Proteomes" id="UP001396334"/>
    </source>
</evidence>
<proteinExistence type="inferred from homology"/>
<organism evidence="4 5">
    <name type="scientific">Hibiscus sabdariffa</name>
    <name type="common">roselle</name>
    <dbReference type="NCBI Taxonomy" id="183260"/>
    <lineage>
        <taxon>Eukaryota</taxon>
        <taxon>Viridiplantae</taxon>
        <taxon>Streptophyta</taxon>
        <taxon>Embryophyta</taxon>
        <taxon>Tracheophyta</taxon>
        <taxon>Spermatophyta</taxon>
        <taxon>Magnoliopsida</taxon>
        <taxon>eudicotyledons</taxon>
        <taxon>Gunneridae</taxon>
        <taxon>Pentapetalae</taxon>
        <taxon>rosids</taxon>
        <taxon>malvids</taxon>
        <taxon>Malvales</taxon>
        <taxon>Malvaceae</taxon>
        <taxon>Malvoideae</taxon>
        <taxon>Hibiscus</taxon>
    </lineage>
</organism>
<gene>
    <name evidence="4" type="ORF">V6N11_031023</name>
</gene>